<dbReference type="Proteomes" id="UP000001876">
    <property type="component" value="Unassembled WGS sequence"/>
</dbReference>
<dbReference type="PANTHER" id="PTHR21077:SF5">
    <property type="entry name" value="CROSSOVER JUNCTION ENDONUCLEASE MMS4"/>
    <property type="match status" value="1"/>
</dbReference>
<dbReference type="OrthoDB" id="343092at2759"/>
<feature type="compositionally biased region" description="Basic and acidic residues" evidence="13">
    <location>
        <begin position="90"/>
        <end position="142"/>
    </location>
</feature>
<comment type="subcellular location">
    <subcellularLocation>
        <location evidence="2">Nucleus</location>
    </subcellularLocation>
</comment>
<evidence type="ECO:0000256" key="5">
    <source>
        <dbReference type="ARBA" id="ARBA00022759"/>
    </source>
</evidence>
<evidence type="ECO:0000256" key="9">
    <source>
        <dbReference type="ARBA" id="ARBA00023172"/>
    </source>
</evidence>
<evidence type="ECO:0000256" key="8">
    <source>
        <dbReference type="ARBA" id="ARBA00022842"/>
    </source>
</evidence>
<evidence type="ECO:0000256" key="3">
    <source>
        <dbReference type="ARBA" id="ARBA00022722"/>
    </source>
</evidence>
<proteinExistence type="predicted"/>
<dbReference type="InterPro" id="IPR042530">
    <property type="entry name" value="EME1/EME2_C"/>
</dbReference>
<comment type="cofactor">
    <cofactor evidence="1">
        <name>Mg(2+)</name>
        <dbReference type="ChEBI" id="CHEBI:18420"/>
    </cofactor>
</comment>
<keyword evidence="15" id="KW-1185">Reference proteome</keyword>
<gene>
    <name evidence="14" type="ORF">MICPUCDRAFT_69119</name>
</gene>
<reference evidence="14 15" key="1">
    <citation type="journal article" date="2009" name="Science">
        <title>Green evolution and dynamic adaptations revealed by genomes of the marine picoeukaryotes Micromonas.</title>
        <authorList>
            <person name="Worden A.Z."/>
            <person name="Lee J.H."/>
            <person name="Mock T."/>
            <person name="Rouze P."/>
            <person name="Simmons M.P."/>
            <person name="Aerts A.L."/>
            <person name="Allen A.E."/>
            <person name="Cuvelier M.L."/>
            <person name="Derelle E."/>
            <person name="Everett M.V."/>
            <person name="Foulon E."/>
            <person name="Grimwood J."/>
            <person name="Gundlach H."/>
            <person name="Henrissat B."/>
            <person name="Napoli C."/>
            <person name="McDonald S.M."/>
            <person name="Parker M.S."/>
            <person name="Rombauts S."/>
            <person name="Salamov A."/>
            <person name="Von Dassow P."/>
            <person name="Badger J.H."/>
            <person name="Coutinho P.M."/>
            <person name="Demir E."/>
            <person name="Dubchak I."/>
            <person name="Gentemann C."/>
            <person name="Eikrem W."/>
            <person name="Gready J.E."/>
            <person name="John U."/>
            <person name="Lanier W."/>
            <person name="Lindquist E.A."/>
            <person name="Lucas S."/>
            <person name="Mayer K.F."/>
            <person name="Moreau H."/>
            <person name="Not F."/>
            <person name="Otillar R."/>
            <person name="Panaud O."/>
            <person name="Pangilinan J."/>
            <person name="Paulsen I."/>
            <person name="Piegu B."/>
            <person name="Poliakov A."/>
            <person name="Robbens S."/>
            <person name="Schmutz J."/>
            <person name="Toulza E."/>
            <person name="Wyss T."/>
            <person name="Zelensky A."/>
            <person name="Zhou K."/>
            <person name="Armbrust E.V."/>
            <person name="Bhattacharya D."/>
            <person name="Goodenough U.W."/>
            <person name="Van de Peer Y."/>
            <person name="Grigoriev I.V."/>
        </authorList>
    </citation>
    <scope>NUCLEOTIDE SEQUENCE [LARGE SCALE GENOMIC DNA]</scope>
    <source>
        <strain evidence="14 15">CCMP1545</strain>
    </source>
</reference>
<keyword evidence="7" id="KW-0378">Hydrolase</keyword>
<keyword evidence="11" id="KW-0539">Nucleus</keyword>
<dbReference type="GO" id="GO:0046872">
    <property type="term" value="F:metal ion binding"/>
    <property type="evidence" value="ECO:0007669"/>
    <property type="project" value="UniProtKB-KW"/>
</dbReference>
<feature type="compositionally biased region" description="Gly residues" evidence="13">
    <location>
        <begin position="283"/>
        <end position="301"/>
    </location>
</feature>
<dbReference type="PANTHER" id="PTHR21077">
    <property type="entry name" value="EME1 PROTEIN"/>
    <property type="match status" value="1"/>
</dbReference>
<dbReference type="GO" id="GO:0051321">
    <property type="term" value="P:meiotic cell cycle"/>
    <property type="evidence" value="ECO:0007669"/>
    <property type="project" value="UniProtKB-KW"/>
</dbReference>
<dbReference type="InterPro" id="IPR033310">
    <property type="entry name" value="Mms4/EME1/EME2"/>
</dbReference>
<evidence type="ECO:0000256" key="1">
    <source>
        <dbReference type="ARBA" id="ARBA00001946"/>
    </source>
</evidence>
<dbReference type="eggNOG" id="ENOG502QV6A">
    <property type="taxonomic scope" value="Eukaryota"/>
</dbReference>
<evidence type="ECO:0000256" key="6">
    <source>
        <dbReference type="ARBA" id="ARBA00022763"/>
    </source>
</evidence>
<keyword evidence="4" id="KW-0479">Metal-binding</keyword>
<dbReference type="GO" id="GO:0006281">
    <property type="term" value="P:DNA repair"/>
    <property type="evidence" value="ECO:0007669"/>
    <property type="project" value="UniProtKB-KW"/>
</dbReference>
<evidence type="ECO:0000256" key="7">
    <source>
        <dbReference type="ARBA" id="ARBA00022801"/>
    </source>
</evidence>
<dbReference type="GO" id="GO:0004519">
    <property type="term" value="F:endonuclease activity"/>
    <property type="evidence" value="ECO:0007669"/>
    <property type="project" value="UniProtKB-KW"/>
</dbReference>
<keyword evidence="8" id="KW-0460">Magnesium</keyword>
<dbReference type="RefSeq" id="XP_003060706.1">
    <property type="nucleotide sequence ID" value="XM_003060660.1"/>
</dbReference>
<keyword evidence="12" id="KW-0469">Meiosis</keyword>
<dbReference type="Pfam" id="PF21292">
    <property type="entry name" value="EME1-MUS81_C"/>
    <property type="match status" value="1"/>
</dbReference>
<evidence type="ECO:0000313" key="15">
    <source>
        <dbReference type="Proteomes" id="UP000001876"/>
    </source>
</evidence>
<evidence type="ECO:0000256" key="10">
    <source>
        <dbReference type="ARBA" id="ARBA00023204"/>
    </source>
</evidence>
<dbReference type="GO" id="GO:0005634">
    <property type="term" value="C:nucleus"/>
    <property type="evidence" value="ECO:0007669"/>
    <property type="project" value="UniProtKB-SubCell"/>
</dbReference>
<dbReference type="GO" id="GO:0006310">
    <property type="term" value="P:DNA recombination"/>
    <property type="evidence" value="ECO:0007669"/>
    <property type="project" value="UniProtKB-KW"/>
</dbReference>
<feature type="region of interest" description="Disordered" evidence="13">
    <location>
        <begin position="282"/>
        <end position="307"/>
    </location>
</feature>
<dbReference type="GO" id="GO:0016787">
    <property type="term" value="F:hydrolase activity"/>
    <property type="evidence" value="ECO:0007669"/>
    <property type="project" value="UniProtKB-KW"/>
</dbReference>
<protein>
    <submittedName>
        <fullName evidence="14">Predicted protein</fullName>
    </submittedName>
</protein>
<dbReference type="GeneID" id="9685849"/>
<feature type="compositionally biased region" description="Basic and acidic residues" evidence="13">
    <location>
        <begin position="153"/>
        <end position="174"/>
    </location>
</feature>
<keyword evidence="5" id="KW-0255">Endonuclease</keyword>
<keyword evidence="6" id="KW-0227">DNA damage</keyword>
<accession>C1MXK1</accession>
<evidence type="ECO:0000256" key="13">
    <source>
        <dbReference type="SAM" id="MobiDB-lite"/>
    </source>
</evidence>
<evidence type="ECO:0000256" key="12">
    <source>
        <dbReference type="ARBA" id="ARBA00023254"/>
    </source>
</evidence>
<feature type="region of interest" description="Disordered" evidence="13">
    <location>
        <begin position="1"/>
        <end position="55"/>
    </location>
</feature>
<dbReference type="EMBL" id="GG663742">
    <property type="protein sequence ID" value="EEH55475.1"/>
    <property type="molecule type" value="Genomic_DNA"/>
</dbReference>
<organism evidence="15">
    <name type="scientific">Micromonas pusilla (strain CCMP1545)</name>
    <name type="common">Picoplanktonic green alga</name>
    <dbReference type="NCBI Taxonomy" id="564608"/>
    <lineage>
        <taxon>Eukaryota</taxon>
        <taxon>Viridiplantae</taxon>
        <taxon>Chlorophyta</taxon>
        <taxon>Mamiellophyceae</taxon>
        <taxon>Mamiellales</taxon>
        <taxon>Mamiellaceae</taxon>
        <taxon>Micromonas</taxon>
    </lineage>
</organism>
<dbReference type="OMA" id="HCVARER"/>
<keyword evidence="3" id="KW-0540">Nuclease</keyword>
<dbReference type="AlphaFoldDB" id="C1MXK1"/>
<dbReference type="Gene3D" id="3.40.50.10130">
    <property type="match status" value="1"/>
</dbReference>
<sequence>MADVICLVDSDDDAPSPKRARRAPAGPSGVSLSPPRGGAPRGVERGSIDSQSSGGDLAVIATDATRAFTARASNLGRGRGRAAAAAADDDAWRRLGDVAEGRDDAADARERKRLDADRQRARRAAEKDAERARKAAERDEIRRRKAADAAADAARRAETRERDARERRARRDEASVATGRHKFKMLTVVLDAALAADAFGRALADALDGGVRDGGRGLTPLMHRAESLPLPWSVTWRYHPPSDAPVAAGDATARDATYTMLYLKAERFADMCVVDHEHEVALGRGGGGGGNGGDRTGGGGESPPAGGLRALLRDARATLPRGHALSLLVQGLEAHCVARERREHRARGIHGFSKKHVDVALARLYVGRGGRGLRVSTAQDMPHAVDAVVAVAVALARRPFEREETALDILGCASSTLAAGVALEAAAARGSRGAGVGVDGVHHGSSQATTEDGQNGESQNGESQSRGGGARRAKSQAEVWAGALMKIAGCAEASALSIVRAYPTMDALMRAYADASATEREKRELLKDLIRAGGAGGAERRVGPVLSERVYAVFRPRGADDAGGDNVGVGA</sequence>
<evidence type="ECO:0000256" key="2">
    <source>
        <dbReference type="ARBA" id="ARBA00004123"/>
    </source>
</evidence>
<keyword evidence="9" id="KW-0233">DNA recombination</keyword>
<name>C1MXK1_MICPC</name>
<evidence type="ECO:0000256" key="11">
    <source>
        <dbReference type="ARBA" id="ARBA00023242"/>
    </source>
</evidence>
<dbReference type="Gene3D" id="1.10.150.670">
    <property type="entry name" value="Crossover junction endonuclease EME1, DNA-binding domain"/>
    <property type="match status" value="1"/>
</dbReference>
<feature type="compositionally biased region" description="Low complexity" evidence="13">
    <location>
        <begin position="72"/>
        <end position="86"/>
    </location>
</feature>
<evidence type="ECO:0000313" key="14">
    <source>
        <dbReference type="EMBL" id="EEH55475.1"/>
    </source>
</evidence>
<feature type="compositionally biased region" description="Polar residues" evidence="13">
    <location>
        <begin position="445"/>
        <end position="465"/>
    </location>
</feature>
<dbReference type="KEGG" id="mpp:MICPUCDRAFT_69119"/>
<keyword evidence="10" id="KW-0234">DNA repair</keyword>
<dbReference type="GO" id="GO:0048476">
    <property type="term" value="C:Holliday junction resolvase complex"/>
    <property type="evidence" value="ECO:0007669"/>
    <property type="project" value="InterPro"/>
</dbReference>
<feature type="region of interest" description="Disordered" evidence="13">
    <location>
        <begin position="72"/>
        <end position="176"/>
    </location>
</feature>
<evidence type="ECO:0000256" key="4">
    <source>
        <dbReference type="ARBA" id="ARBA00022723"/>
    </source>
</evidence>
<feature type="region of interest" description="Disordered" evidence="13">
    <location>
        <begin position="434"/>
        <end position="472"/>
    </location>
</feature>